<name>A0A1T2X9M5_9BACL</name>
<dbReference type="Pfam" id="PF13799">
    <property type="entry name" value="DUF4183"/>
    <property type="match status" value="1"/>
</dbReference>
<dbReference type="RefSeq" id="WP_078499619.1">
    <property type="nucleotide sequence ID" value="NZ_MSZX01000006.1"/>
</dbReference>
<dbReference type="Proteomes" id="UP000190188">
    <property type="component" value="Unassembled WGS sequence"/>
</dbReference>
<dbReference type="STRING" id="1324314.BVG16_15585"/>
<evidence type="ECO:0000313" key="2">
    <source>
        <dbReference type="EMBL" id="OPA76604.1"/>
    </source>
</evidence>
<dbReference type="OrthoDB" id="2455205at2"/>
<proteinExistence type="predicted"/>
<keyword evidence="3" id="KW-1185">Reference proteome</keyword>
<evidence type="ECO:0000313" key="3">
    <source>
        <dbReference type="Proteomes" id="UP000190188"/>
    </source>
</evidence>
<sequence length="132" mass="14631">MMTYEWKSNLVSNSYVRRSQHLVITPSGCPDIFPGKPCPPNPCPPIILKTETFQYTTISDGTNNQYTSNDAVLQFSTSGILDPNGISIVNLFINGILQSSNLYVVHQDVLILNEAPYQGVPIILQFIKITTV</sequence>
<feature type="domain" description="DUF4183" evidence="1">
    <location>
        <begin position="56"/>
        <end position="126"/>
    </location>
</feature>
<dbReference type="EMBL" id="MSZX01000006">
    <property type="protein sequence ID" value="OPA76604.1"/>
    <property type="molecule type" value="Genomic_DNA"/>
</dbReference>
<reference evidence="2 3" key="1">
    <citation type="submission" date="2017-01" db="EMBL/GenBank/DDBJ databases">
        <title>Genome analysis of Paenibacillus selenitrireducens ES3-24.</title>
        <authorList>
            <person name="Xu D."/>
            <person name="Yao R."/>
            <person name="Zheng S."/>
        </authorList>
    </citation>
    <scope>NUCLEOTIDE SEQUENCE [LARGE SCALE GENOMIC DNA]</scope>
    <source>
        <strain evidence="2 3">ES3-24</strain>
    </source>
</reference>
<protein>
    <recommendedName>
        <fullName evidence="1">DUF4183 domain-containing protein</fullName>
    </recommendedName>
</protein>
<organism evidence="2 3">
    <name type="scientific">Paenibacillus selenitireducens</name>
    <dbReference type="NCBI Taxonomy" id="1324314"/>
    <lineage>
        <taxon>Bacteria</taxon>
        <taxon>Bacillati</taxon>
        <taxon>Bacillota</taxon>
        <taxon>Bacilli</taxon>
        <taxon>Bacillales</taxon>
        <taxon>Paenibacillaceae</taxon>
        <taxon>Paenibacillus</taxon>
    </lineage>
</organism>
<evidence type="ECO:0000259" key="1">
    <source>
        <dbReference type="Pfam" id="PF13799"/>
    </source>
</evidence>
<dbReference type="AlphaFoldDB" id="A0A1T2X9M5"/>
<comment type="caution">
    <text evidence="2">The sequence shown here is derived from an EMBL/GenBank/DDBJ whole genome shotgun (WGS) entry which is preliminary data.</text>
</comment>
<accession>A0A1T2X9M5</accession>
<dbReference type="InterPro" id="IPR025237">
    <property type="entry name" value="DUF4183"/>
</dbReference>
<gene>
    <name evidence="2" type="ORF">BVG16_15585</name>
</gene>